<dbReference type="OrthoDB" id="5446417at2"/>
<protein>
    <recommendedName>
        <fullName evidence="3">Major capsid protein</fullName>
    </recommendedName>
</protein>
<dbReference type="Proteomes" id="UP000238493">
    <property type="component" value="Unassembled WGS sequence"/>
</dbReference>
<dbReference type="InterPro" id="IPR045565">
    <property type="entry name" value="Phage_capsid_2"/>
</dbReference>
<reference evidence="1 2" key="1">
    <citation type="submission" date="2018-02" db="EMBL/GenBank/DDBJ databases">
        <title>Draft genome sequence of Ochrobactrum oryzae found in Brazil.</title>
        <authorList>
            <person name="Cerdeira L."/>
            <person name="Andrade F."/>
            <person name="Zacariotto T."/>
            <person name="Barbosa B."/>
            <person name="Santos S."/>
            <person name="Cassetari V."/>
            <person name="Lincopan N."/>
        </authorList>
    </citation>
    <scope>NUCLEOTIDE SEQUENCE [LARGE SCALE GENOMIC DNA]</scope>
    <source>
        <strain evidence="1 2">OA447</strain>
    </source>
</reference>
<keyword evidence="2" id="KW-1185">Reference proteome</keyword>
<proteinExistence type="predicted"/>
<dbReference type="RefSeq" id="WP_104757476.1">
    <property type="nucleotide sequence ID" value="NZ_PTRC01000051.1"/>
</dbReference>
<organism evidence="1 2">
    <name type="scientific">Brucella oryzae</name>
    <dbReference type="NCBI Taxonomy" id="335286"/>
    <lineage>
        <taxon>Bacteria</taxon>
        <taxon>Pseudomonadati</taxon>
        <taxon>Pseudomonadota</taxon>
        <taxon>Alphaproteobacteria</taxon>
        <taxon>Hyphomicrobiales</taxon>
        <taxon>Brucellaceae</taxon>
        <taxon>Brucella/Ochrobactrum group</taxon>
        <taxon>Brucella</taxon>
    </lineage>
</organism>
<sequence length="278" mass="30581">MADSAFQKQYRQEFIAGFEQGQSLLRSSVTTEAVIKGNEAVFLVADTGNAEPVTRGLDGNIPSRPDNLNQYTATLVEWHDKPKRTNFNIFASQGDGRRIMQTGTVKVMNRKIDQDIIGQLNTGTQNTGAAAAASLAMVMKARTILGNSEVDIEELDNMFFVCTPAFMGNLLQVTEFASADYVDIKPLNGPTRRMVRWAGFNWVEHPRLPGRGTNAAKCFAYHRNAIGHAANTGEMSVNAGYNEEDDYYWARSSIFMGSKLLQNSGVVVVNHDDTTLSA</sequence>
<dbReference type="Pfam" id="PF19821">
    <property type="entry name" value="Phage_capsid_2"/>
    <property type="match status" value="1"/>
</dbReference>
<dbReference type="AlphaFoldDB" id="A0A2S7IUK8"/>
<dbReference type="EMBL" id="PTRC01000051">
    <property type="protein sequence ID" value="PQA71701.1"/>
    <property type="molecule type" value="Genomic_DNA"/>
</dbReference>
<gene>
    <name evidence="1" type="ORF">C3731_20655</name>
</gene>
<comment type="caution">
    <text evidence="1">The sequence shown here is derived from an EMBL/GenBank/DDBJ whole genome shotgun (WGS) entry which is preliminary data.</text>
</comment>
<evidence type="ECO:0008006" key="3">
    <source>
        <dbReference type="Google" id="ProtNLM"/>
    </source>
</evidence>
<evidence type="ECO:0000313" key="2">
    <source>
        <dbReference type="Proteomes" id="UP000238493"/>
    </source>
</evidence>
<name>A0A2S7IUK8_9HYPH</name>
<evidence type="ECO:0000313" key="1">
    <source>
        <dbReference type="EMBL" id="PQA71701.1"/>
    </source>
</evidence>
<accession>A0A2S7IUK8</accession>